<dbReference type="InterPro" id="IPR015424">
    <property type="entry name" value="PyrdxlP-dep_Trfase"/>
</dbReference>
<keyword evidence="9" id="KW-0411">Iron-sulfur</keyword>
<comment type="caution">
    <text evidence="13">The sequence shown here is derived from an EMBL/GenBank/DDBJ whole genome shotgun (WGS) entry which is preliminary data.</text>
</comment>
<evidence type="ECO:0000256" key="9">
    <source>
        <dbReference type="ARBA" id="ARBA00023014"/>
    </source>
</evidence>
<sequence>MTTQAVKTPVYLDYHATTPVDKRVFDAMHRYFCEEFGNAASSEHRFGWMAEAAVKQARQTIAETLSARRPAEIIFTSGATESNNLAILGAMHANAHKGDHLISVVTEHKAVLDPCAFWAQQGGRVTLLPVNRQGLIDLEALEAAIDEGTVLISVMAANNEIGVLQDLNAIGALAKRRGVLFHTDAAQAAGKIPLDVEAMGIDLLSVSAHKFYGPKGVGALYVRRRNPRVRLQPLLFGGGHEEGLRSGTLNVPGIVGMAKALELAAAEMDAESTRLAALRDRLWHQLQKTVADIEISGCPERRLPGNLHVRIADVEPEKLLTALKDVALSSRSACTSASQAPSHVMAALGLDRERLQAAVRFGLGRFTTEAEIDYVATRVAETVGDLRRENTVGKNT</sequence>
<dbReference type="RefSeq" id="WP_207857293.1">
    <property type="nucleotide sequence ID" value="NZ_JAFREP010000004.1"/>
</dbReference>
<dbReference type="PROSITE" id="PS00595">
    <property type="entry name" value="AA_TRANSFER_CLASS_5"/>
    <property type="match status" value="1"/>
</dbReference>
<evidence type="ECO:0000256" key="6">
    <source>
        <dbReference type="ARBA" id="ARBA00022723"/>
    </source>
</evidence>
<evidence type="ECO:0000256" key="11">
    <source>
        <dbReference type="RuleBase" id="RU004504"/>
    </source>
</evidence>
<comment type="cofactor">
    <cofactor evidence="1 11">
        <name>pyridoxal 5'-phosphate</name>
        <dbReference type="ChEBI" id="CHEBI:597326"/>
    </cofactor>
</comment>
<proteinExistence type="inferred from homology"/>
<dbReference type="InterPro" id="IPR015421">
    <property type="entry name" value="PyrdxlP-dep_Trfase_major"/>
</dbReference>
<organism evidence="13 14">
    <name type="scientific">Acanthopleuribacter pedis</name>
    <dbReference type="NCBI Taxonomy" id="442870"/>
    <lineage>
        <taxon>Bacteria</taxon>
        <taxon>Pseudomonadati</taxon>
        <taxon>Acidobacteriota</taxon>
        <taxon>Holophagae</taxon>
        <taxon>Acanthopleuribacterales</taxon>
        <taxon>Acanthopleuribacteraceae</taxon>
        <taxon>Acanthopleuribacter</taxon>
    </lineage>
</organism>
<evidence type="ECO:0000313" key="14">
    <source>
        <dbReference type="Proteomes" id="UP000664417"/>
    </source>
</evidence>
<reference evidence="13" key="1">
    <citation type="submission" date="2021-03" db="EMBL/GenBank/DDBJ databases">
        <authorList>
            <person name="Wang G."/>
        </authorList>
    </citation>
    <scope>NUCLEOTIDE SEQUENCE</scope>
    <source>
        <strain evidence="13">KCTC 12899</strain>
    </source>
</reference>
<evidence type="ECO:0000256" key="10">
    <source>
        <dbReference type="ARBA" id="ARBA00050776"/>
    </source>
</evidence>
<dbReference type="InterPro" id="IPR000192">
    <property type="entry name" value="Aminotrans_V_dom"/>
</dbReference>
<evidence type="ECO:0000256" key="7">
    <source>
        <dbReference type="ARBA" id="ARBA00022898"/>
    </source>
</evidence>
<evidence type="ECO:0000259" key="12">
    <source>
        <dbReference type="Pfam" id="PF00266"/>
    </source>
</evidence>
<keyword evidence="5" id="KW-0001">2Fe-2S</keyword>
<dbReference type="GO" id="GO:0051537">
    <property type="term" value="F:2 iron, 2 sulfur cluster binding"/>
    <property type="evidence" value="ECO:0007669"/>
    <property type="project" value="UniProtKB-KW"/>
</dbReference>
<evidence type="ECO:0000256" key="1">
    <source>
        <dbReference type="ARBA" id="ARBA00001933"/>
    </source>
</evidence>
<dbReference type="InterPro" id="IPR020578">
    <property type="entry name" value="Aminotrans_V_PyrdxlP_BS"/>
</dbReference>
<comment type="similarity">
    <text evidence="2">Belongs to the class-V pyridoxal-phosphate-dependent aminotransferase family. NifS/IscS subfamily.</text>
</comment>
<dbReference type="SUPFAM" id="SSF53383">
    <property type="entry name" value="PLP-dependent transferases"/>
    <property type="match status" value="1"/>
</dbReference>
<keyword evidence="8" id="KW-0408">Iron</keyword>
<evidence type="ECO:0000313" key="13">
    <source>
        <dbReference type="EMBL" id="MBO1317826.1"/>
    </source>
</evidence>
<evidence type="ECO:0000256" key="5">
    <source>
        <dbReference type="ARBA" id="ARBA00022714"/>
    </source>
</evidence>
<dbReference type="AlphaFoldDB" id="A0A8J7U407"/>
<feature type="domain" description="Aminotransferase class V" evidence="12">
    <location>
        <begin position="10"/>
        <end position="375"/>
    </location>
</feature>
<evidence type="ECO:0000256" key="4">
    <source>
        <dbReference type="ARBA" id="ARBA00022679"/>
    </source>
</evidence>
<evidence type="ECO:0000256" key="2">
    <source>
        <dbReference type="ARBA" id="ARBA00006490"/>
    </source>
</evidence>
<dbReference type="Pfam" id="PF00266">
    <property type="entry name" value="Aminotran_5"/>
    <property type="match status" value="1"/>
</dbReference>
<keyword evidence="4" id="KW-0808">Transferase</keyword>
<keyword evidence="14" id="KW-1185">Reference proteome</keyword>
<dbReference type="PANTHER" id="PTHR11601:SF34">
    <property type="entry name" value="CYSTEINE DESULFURASE"/>
    <property type="match status" value="1"/>
</dbReference>
<comment type="catalytic activity">
    <reaction evidence="10">
        <text>(sulfur carrier)-H + L-cysteine = (sulfur carrier)-SH + L-alanine</text>
        <dbReference type="Rhea" id="RHEA:43892"/>
        <dbReference type="Rhea" id="RHEA-COMP:14737"/>
        <dbReference type="Rhea" id="RHEA-COMP:14739"/>
        <dbReference type="ChEBI" id="CHEBI:29917"/>
        <dbReference type="ChEBI" id="CHEBI:35235"/>
        <dbReference type="ChEBI" id="CHEBI:57972"/>
        <dbReference type="ChEBI" id="CHEBI:64428"/>
        <dbReference type="EC" id="2.8.1.7"/>
    </reaction>
</comment>
<dbReference type="EMBL" id="JAFREP010000004">
    <property type="protein sequence ID" value="MBO1317826.1"/>
    <property type="molecule type" value="Genomic_DNA"/>
</dbReference>
<accession>A0A8J7U407</accession>
<gene>
    <name evidence="13" type="ORF">J3U88_05085</name>
</gene>
<dbReference type="GO" id="GO:0031071">
    <property type="term" value="F:cysteine desulfurase activity"/>
    <property type="evidence" value="ECO:0007669"/>
    <property type="project" value="UniProtKB-EC"/>
</dbReference>
<name>A0A8J7U407_9BACT</name>
<protein>
    <recommendedName>
        <fullName evidence="3">cysteine desulfurase</fullName>
        <ecNumber evidence="3">2.8.1.7</ecNumber>
    </recommendedName>
</protein>
<dbReference type="PANTHER" id="PTHR11601">
    <property type="entry name" value="CYSTEINE DESULFURYLASE FAMILY MEMBER"/>
    <property type="match status" value="1"/>
</dbReference>
<dbReference type="EC" id="2.8.1.7" evidence="3"/>
<dbReference type="PIRSF" id="PIRSF005572">
    <property type="entry name" value="NifS"/>
    <property type="match status" value="1"/>
</dbReference>
<dbReference type="Gene3D" id="3.90.1150.10">
    <property type="entry name" value="Aspartate Aminotransferase, domain 1"/>
    <property type="match status" value="1"/>
</dbReference>
<evidence type="ECO:0000256" key="8">
    <source>
        <dbReference type="ARBA" id="ARBA00023004"/>
    </source>
</evidence>
<dbReference type="InterPro" id="IPR016454">
    <property type="entry name" value="Cysteine_dSase"/>
</dbReference>
<dbReference type="InterPro" id="IPR015422">
    <property type="entry name" value="PyrdxlP-dep_Trfase_small"/>
</dbReference>
<keyword evidence="7" id="KW-0663">Pyridoxal phosphate</keyword>
<dbReference type="GO" id="GO:0046872">
    <property type="term" value="F:metal ion binding"/>
    <property type="evidence" value="ECO:0007669"/>
    <property type="project" value="UniProtKB-KW"/>
</dbReference>
<dbReference type="FunFam" id="3.40.640.10:FF:000003">
    <property type="entry name" value="Cysteine desulfurase IscS"/>
    <property type="match status" value="1"/>
</dbReference>
<dbReference type="Gene3D" id="3.40.640.10">
    <property type="entry name" value="Type I PLP-dependent aspartate aminotransferase-like (Major domain)"/>
    <property type="match status" value="1"/>
</dbReference>
<keyword evidence="6" id="KW-0479">Metal-binding</keyword>
<dbReference type="NCBIfam" id="NF002806">
    <property type="entry name" value="PRK02948.1"/>
    <property type="match status" value="1"/>
</dbReference>
<dbReference type="Proteomes" id="UP000664417">
    <property type="component" value="Unassembled WGS sequence"/>
</dbReference>
<evidence type="ECO:0000256" key="3">
    <source>
        <dbReference type="ARBA" id="ARBA00012239"/>
    </source>
</evidence>